<dbReference type="RefSeq" id="WP_290254839.1">
    <property type="nucleotide sequence ID" value="NZ_JAUGQQ010000006.1"/>
</dbReference>
<comment type="caution">
    <text evidence="1">The sequence shown here is derived from an EMBL/GenBank/DDBJ whole genome shotgun (WGS) entry which is preliminary data.</text>
</comment>
<dbReference type="EMBL" id="JAUGQQ010000006">
    <property type="protein sequence ID" value="MDN3724751.1"/>
    <property type="molecule type" value="Genomic_DNA"/>
</dbReference>
<organism evidence="1 2">
    <name type="scientific">Aequorivita aurantiaca</name>
    <dbReference type="NCBI Taxonomy" id="3053356"/>
    <lineage>
        <taxon>Bacteria</taxon>
        <taxon>Pseudomonadati</taxon>
        <taxon>Bacteroidota</taxon>
        <taxon>Flavobacteriia</taxon>
        <taxon>Flavobacteriales</taxon>
        <taxon>Flavobacteriaceae</taxon>
        <taxon>Aequorivita</taxon>
    </lineage>
</organism>
<sequence length="49" mass="5612">MNKRKQYSGSLGIVPGKQIYLNINNLAKGIYTLKIMLNNKVIKEVTFKK</sequence>
<accession>A0ABT8DH79</accession>
<protein>
    <recommendedName>
        <fullName evidence="3">T9SS type A sorting domain-containing protein</fullName>
    </recommendedName>
</protein>
<name>A0ABT8DH79_9FLAO</name>
<gene>
    <name evidence="1" type="ORF">QRD02_10175</name>
</gene>
<reference evidence="1 2" key="1">
    <citation type="submission" date="2023-06" db="EMBL/GenBank/DDBJ databases">
        <authorList>
            <person name="Ye Y.-Q."/>
            <person name="Du Z.-J."/>
        </authorList>
    </citation>
    <scope>NUCLEOTIDE SEQUENCE [LARGE SCALE GENOMIC DNA]</scope>
    <source>
        <strain evidence="1 2">SDUM287046</strain>
    </source>
</reference>
<keyword evidence="2" id="KW-1185">Reference proteome</keyword>
<proteinExistence type="predicted"/>
<dbReference type="Proteomes" id="UP001244787">
    <property type="component" value="Unassembled WGS sequence"/>
</dbReference>
<evidence type="ECO:0000313" key="2">
    <source>
        <dbReference type="Proteomes" id="UP001244787"/>
    </source>
</evidence>
<evidence type="ECO:0008006" key="3">
    <source>
        <dbReference type="Google" id="ProtNLM"/>
    </source>
</evidence>
<evidence type="ECO:0000313" key="1">
    <source>
        <dbReference type="EMBL" id="MDN3724751.1"/>
    </source>
</evidence>